<keyword evidence="5 9" id="KW-0521">NADP</keyword>
<dbReference type="PANTHER" id="PTHR48099:SF5">
    <property type="entry name" value="C-1-TETRAHYDROFOLATE SYNTHASE, CYTOPLASMIC"/>
    <property type="match status" value="1"/>
</dbReference>
<dbReference type="SUPFAM" id="SSF53223">
    <property type="entry name" value="Aminoacid dehydrogenase-like, N-terminal domain"/>
    <property type="match status" value="1"/>
</dbReference>
<evidence type="ECO:0000256" key="1">
    <source>
        <dbReference type="ARBA" id="ARBA00004777"/>
    </source>
</evidence>
<dbReference type="InterPro" id="IPR020630">
    <property type="entry name" value="THF_DH/CycHdrlase_cat_dom"/>
</dbReference>
<evidence type="ECO:0000256" key="7">
    <source>
        <dbReference type="ARBA" id="ARBA00023167"/>
    </source>
</evidence>
<dbReference type="PANTHER" id="PTHR48099">
    <property type="entry name" value="C-1-TETRAHYDROFOLATE SYNTHASE, CYTOPLASMIC-RELATED"/>
    <property type="match status" value="1"/>
</dbReference>
<evidence type="ECO:0000256" key="2">
    <source>
        <dbReference type="ARBA" id="ARBA00022563"/>
    </source>
</evidence>
<dbReference type="EC" id="3.5.4.9" evidence="9"/>
<dbReference type="UniPathway" id="UPA00193"/>
<evidence type="ECO:0000256" key="6">
    <source>
        <dbReference type="ARBA" id="ARBA00023002"/>
    </source>
</evidence>
<reference evidence="13" key="1">
    <citation type="submission" date="2017-09" db="EMBL/GenBank/DDBJ databases">
        <title>Depth-based differentiation of microbial function through sediment-hosted aquifers and enrichment of novel symbionts in the deep terrestrial subsurface.</title>
        <authorList>
            <person name="Probst A.J."/>
            <person name="Ladd B."/>
            <person name="Jarett J.K."/>
            <person name="Geller-Mcgrath D.E."/>
            <person name="Sieber C.M.K."/>
            <person name="Emerson J.B."/>
            <person name="Anantharaman K."/>
            <person name="Thomas B.C."/>
            <person name="Malmstrom R."/>
            <person name="Stieglmeier M."/>
            <person name="Klingl A."/>
            <person name="Woyke T."/>
            <person name="Ryan C.M."/>
            <person name="Banfield J.F."/>
        </authorList>
    </citation>
    <scope>NUCLEOTIDE SEQUENCE [LARGE SCALE GENOMIC DNA]</scope>
</reference>
<evidence type="ECO:0000259" key="10">
    <source>
        <dbReference type="Pfam" id="PF00763"/>
    </source>
</evidence>
<keyword evidence="9" id="KW-0028">Amino-acid biosynthesis</keyword>
<evidence type="ECO:0000256" key="5">
    <source>
        <dbReference type="ARBA" id="ARBA00022857"/>
    </source>
</evidence>
<keyword evidence="8 9" id="KW-0511">Multifunctional enzyme</keyword>
<evidence type="ECO:0000256" key="3">
    <source>
        <dbReference type="ARBA" id="ARBA00022755"/>
    </source>
</evidence>
<keyword evidence="6 9" id="KW-0560">Oxidoreductase</keyword>
<sequence>MIIDGRKFASDKLRELKPEVAGLPFEPLFCDVIVGSDPVSMSYVKIKGKSAEQIGMGFKMFHFPESVSQQYLVEEIKKINFLPNICGLIVQLPLPKKFNGREILDAIDPNIDVDCIGSIRSGQFYRGDLGIIPPTAAAVVALLDSLRLDLATQNILVVGQGALVGRPVSYLIKLRGLDINIADIDTKNPETLLKNADVIISATGQKQLITGEKIKPGCVVIDAGTSESGGGIVGDADFGSVSKVAAYISPVPGGVGPVTVSMLLKNVFLVAKGKL</sequence>
<proteinExistence type="inferred from homology"/>
<evidence type="ECO:0000256" key="9">
    <source>
        <dbReference type="HAMAP-Rule" id="MF_01576"/>
    </source>
</evidence>
<comment type="function">
    <text evidence="9">Catalyzes the oxidation of 5,10-methylenetetrahydrofolate to 5,10-methenyltetrahydrofolate and then the hydrolysis of 5,10-methenyltetrahydrofolate to 10-formyltetrahydrofolate.</text>
</comment>
<dbReference type="GO" id="GO:0006164">
    <property type="term" value="P:purine nucleotide biosynthetic process"/>
    <property type="evidence" value="ECO:0007669"/>
    <property type="project" value="UniProtKB-KW"/>
</dbReference>
<keyword evidence="2 9" id="KW-0554">One-carbon metabolism</keyword>
<dbReference type="InterPro" id="IPR020631">
    <property type="entry name" value="THF_DH/CycHdrlase_NAD-bd_dom"/>
</dbReference>
<dbReference type="GO" id="GO:0009086">
    <property type="term" value="P:methionine biosynthetic process"/>
    <property type="evidence" value="ECO:0007669"/>
    <property type="project" value="UniProtKB-KW"/>
</dbReference>
<dbReference type="Pfam" id="PF00763">
    <property type="entry name" value="THF_DHG_CYH"/>
    <property type="match status" value="1"/>
</dbReference>
<evidence type="ECO:0000259" key="11">
    <source>
        <dbReference type="Pfam" id="PF02882"/>
    </source>
</evidence>
<dbReference type="GO" id="GO:0005829">
    <property type="term" value="C:cytosol"/>
    <property type="evidence" value="ECO:0007669"/>
    <property type="project" value="TreeGrafter"/>
</dbReference>
<feature type="binding site" evidence="9">
    <location>
        <position position="225"/>
    </location>
    <ligand>
        <name>NADP(+)</name>
        <dbReference type="ChEBI" id="CHEBI:58349"/>
    </ligand>
</feature>
<comment type="catalytic activity">
    <reaction evidence="9">
        <text>(6R)-5,10-methenyltetrahydrofolate + H2O = (6R)-10-formyltetrahydrofolate + H(+)</text>
        <dbReference type="Rhea" id="RHEA:23700"/>
        <dbReference type="ChEBI" id="CHEBI:15377"/>
        <dbReference type="ChEBI" id="CHEBI:15378"/>
        <dbReference type="ChEBI" id="CHEBI:57455"/>
        <dbReference type="ChEBI" id="CHEBI:195366"/>
        <dbReference type="EC" id="3.5.4.9"/>
    </reaction>
</comment>
<dbReference type="GO" id="GO:0004477">
    <property type="term" value="F:methenyltetrahydrofolate cyclohydrolase activity"/>
    <property type="evidence" value="ECO:0007669"/>
    <property type="project" value="UniProtKB-UniRule"/>
</dbReference>
<accession>A0A2H0VC14</accession>
<evidence type="ECO:0000256" key="4">
    <source>
        <dbReference type="ARBA" id="ARBA00022801"/>
    </source>
</evidence>
<dbReference type="Gene3D" id="3.40.50.10860">
    <property type="entry name" value="Leucine Dehydrogenase, chain A, domain 1"/>
    <property type="match status" value="1"/>
</dbReference>
<dbReference type="CDD" id="cd01080">
    <property type="entry name" value="NAD_bind_m-THF_DH_Cyclohyd"/>
    <property type="match status" value="1"/>
</dbReference>
<evidence type="ECO:0000256" key="8">
    <source>
        <dbReference type="ARBA" id="ARBA00023268"/>
    </source>
</evidence>
<keyword evidence="3 9" id="KW-0658">Purine biosynthesis</keyword>
<comment type="caution">
    <text evidence="12">The sequence shown here is derived from an EMBL/GenBank/DDBJ whole genome shotgun (WGS) entry which is preliminary data.</text>
</comment>
<dbReference type="PRINTS" id="PR00085">
    <property type="entry name" value="THFDHDRGNASE"/>
</dbReference>
<protein>
    <recommendedName>
        <fullName evidence="9">Bifunctional protein FolD</fullName>
    </recommendedName>
    <domain>
        <recommendedName>
            <fullName evidence="9">Methylenetetrahydrofolate dehydrogenase</fullName>
            <ecNumber evidence="9">1.5.1.5</ecNumber>
        </recommendedName>
    </domain>
    <domain>
        <recommendedName>
            <fullName evidence="9">Methenyltetrahydrofolate cyclohydrolase</fullName>
            <ecNumber evidence="9">3.5.4.9</ecNumber>
        </recommendedName>
    </domain>
</protein>
<gene>
    <name evidence="9" type="primary">folD</name>
    <name evidence="12" type="ORF">COT92_00015</name>
</gene>
<dbReference type="InterPro" id="IPR046346">
    <property type="entry name" value="Aminoacid_DH-like_N_sf"/>
</dbReference>
<dbReference type="InterPro" id="IPR036291">
    <property type="entry name" value="NAD(P)-bd_dom_sf"/>
</dbReference>
<evidence type="ECO:0000313" key="12">
    <source>
        <dbReference type="EMBL" id="PIR96626.1"/>
    </source>
</evidence>
<feature type="binding site" evidence="9">
    <location>
        <position position="184"/>
    </location>
    <ligand>
        <name>NADP(+)</name>
        <dbReference type="ChEBI" id="CHEBI:58349"/>
    </ligand>
</feature>
<dbReference type="SUPFAM" id="SSF51735">
    <property type="entry name" value="NAD(P)-binding Rossmann-fold domains"/>
    <property type="match status" value="1"/>
</dbReference>
<keyword evidence="4 9" id="KW-0378">Hydrolase</keyword>
<dbReference type="GO" id="GO:0000105">
    <property type="term" value="P:L-histidine biosynthetic process"/>
    <property type="evidence" value="ECO:0007669"/>
    <property type="project" value="UniProtKB-KW"/>
</dbReference>
<dbReference type="EC" id="1.5.1.5" evidence="9"/>
<comment type="similarity">
    <text evidence="9">Belongs to the tetrahydrofolate dehydrogenase/cyclohydrolase family.</text>
</comment>
<dbReference type="AlphaFoldDB" id="A0A2H0VC14"/>
<name>A0A2H0VC14_9BACT</name>
<dbReference type="HAMAP" id="MF_01576">
    <property type="entry name" value="THF_DHG_CYH"/>
    <property type="match status" value="1"/>
</dbReference>
<keyword evidence="7 9" id="KW-0486">Methionine biosynthesis</keyword>
<dbReference type="GO" id="GO:0004488">
    <property type="term" value="F:methylenetetrahydrofolate dehydrogenase (NADP+) activity"/>
    <property type="evidence" value="ECO:0007669"/>
    <property type="project" value="UniProtKB-UniRule"/>
</dbReference>
<dbReference type="EMBL" id="PFAK01000001">
    <property type="protein sequence ID" value="PIR96626.1"/>
    <property type="molecule type" value="Genomic_DNA"/>
</dbReference>
<comment type="pathway">
    <text evidence="1 9">One-carbon metabolism; tetrahydrofolate interconversion.</text>
</comment>
<dbReference type="Gene3D" id="3.40.50.720">
    <property type="entry name" value="NAD(P)-binding Rossmann-like Domain"/>
    <property type="match status" value="1"/>
</dbReference>
<dbReference type="GO" id="GO:0035999">
    <property type="term" value="P:tetrahydrofolate interconversion"/>
    <property type="evidence" value="ECO:0007669"/>
    <property type="project" value="UniProtKB-UniRule"/>
</dbReference>
<dbReference type="InterPro" id="IPR000672">
    <property type="entry name" value="THF_DH/CycHdrlase"/>
</dbReference>
<comment type="catalytic activity">
    <reaction evidence="9">
        <text>(6R)-5,10-methylene-5,6,7,8-tetrahydrofolate + NADP(+) = (6R)-5,10-methenyltetrahydrofolate + NADPH</text>
        <dbReference type="Rhea" id="RHEA:22812"/>
        <dbReference type="ChEBI" id="CHEBI:15636"/>
        <dbReference type="ChEBI" id="CHEBI:57455"/>
        <dbReference type="ChEBI" id="CHEBI:57783"/>
        <dbReference type="ChEBI" id="CHEBI:58349"/>
        <dbReference type="EC" id="1.5.1.5"/>
    </reaction>
</comment>
<feature type="domain" description="Tetrahydrofolate dehydrogenase/cyclohydrolase catalytic" evidence="10">
    <location>
        <begin position="3"/>
        <end position="114"/>
    </location>
</feature>
<feature type="binding site" evidence="9">
    <location>
        <begin position="159"/>
        <end position="161"/>
    </location>
    <ligand>
        <name>NADP(+)</name>
        <dbReference type="ChEBI" id="CHEBI:58349"/>
    </ligand>
</feature>
<comment type="subunit">
    <text evidence="9">Homodimer.</text>
</comment>
<organism evidence="12 13">
    <name type="scientific">Candidatus Doudnabacteria bacterium CG10_big_fil_rev_8_21_14_0_10_42_18</name>
    <dbReference type="NCBI Taxonomy" id="1974552"/>
    <lineage>
        <taxon>Bacteria</taxon>
        <taxon>Candidatus Doudnaibacteriota</taxon>
    </lineage>
</organism>
<dbReference type="Pfam" id="PF02882">
    <property type="entry name" value="THF_DHG_CYH_C"/>
    <property type="match status" value="1"/>
</dbReference>
<dbReference type="Proteomes" id="UP000230922">
    <property type="component" value="Unassembled WGS sequence"/>
</dbReference>
<evidence type="ECO:0000313" key="13">
    <source>
        <dbReference type="Proteomes" id="UP000230922"/>
    </source>
</evidence>
<keyword evidence="9" id="KW-0368">Histidine biosynthesis</keyword>
<feature type="domain" description="Tetrahydrofolate dehydrogenase/cyclohydrolase NAD(P)-binding" evidence="11">
    <location>
        <begin position="133"/>
        <end position="272"/>
    </location>
</feature>